<dbReference type="Pfam" id="PF10101">
    <property type="entry name" value="DUF2339"/>
    <property type="match status" value="1"/>
</dbReference>
<proteinExistence type="predicted"/>
<feature type="transmembrane region" description="Helical" evidence="1">
    <location>
        <begin position="675"/>
        <end position="696"/>
    </location>
</feature>
<feature type="transmembrane region" description="Helical" evidence="1">
    <location>
        <begin position="406"/>
        <end position="432"/>
    </location>
</feature>
<comment type="caution">
    <text evidence="2">The sequence shown here is derived from an EMBL/GenBank/DDBJ whole genome shotgun (WGS) entry which is preliminary data.</text>
</comment>
<keyword evidence="3" id="KW-1185">Reference proteome</keyword>
<feature type="transmembrane region" description="Helical" evidence="1">
    <location>
        <begin position="772"/>
        <end position="793"/>
    </location>
</feature>
<keyword evidence="1" id="KW-0812">Transmembrane</keyword>
<feature type="transmembrane region" description="Helical" evidence="1">
    <location>
        <begin position="444"/>
        <end position="464"/>
    </location>
</feature>
<feature type="transmembrane region" description="Helical" evidence="1">
    <location>
        <begin position="643"/>
        <end position="663"/>
    </location>
</feature>
<feature type="transmembrane region" description="Helical" evidence="1">
    <location>
        <begin position="351"/>
        <end position="373"/>
    </location>
</feature>
<feature type="transmembrane region" description="Helical" evidence="1">
    <location>
        <begin position="579"/>
        <end position="598"/>
    </location>
</feature>
<feature type="transmembrane region" description="Helical" evidence="1">
    <location>
        <begin position="379"/>
        <end position="399"/>
    </location>
</feature>
<gene>
    <name evidence="2" type="ORF">ACERZ8_11380</name>
</gene>
<sequence length="895" mass="93132">MEAIAVLLGLVVLAIPVGVIYLLVAQSGLRSRITTLEADIARLMADQGDAKPSAAADTKPAVVPDTASKAAVPATKTNKPSEPAAARVIAARKAAEPEQVKSGPSRAQIAMTWLATNWFYVVSALSLALAGLFLVQYGVENGLFPPVARVVAALGFGAALIGAGEVIRRRYGDGPDSATAYIPSVFSGAGLVSLFGAVAAARLMYDLIGVEVAFAGMAAVGLLGVALGWLHGPLLTTVGVVGAFTAPLLVGSTVPPTNWLYLYFGVITAVGLGVDTLRRWAWVSGLSVALGFGMGWLTLEGGGAVLSVGFQVYVIAIAALAILIPARGIWPDHEGLLVTQWVRQPTGPRPGFPTALAAATVALATAGVVWASVVGGAPFWPGIVALVVLFVALAVWSLSGPALQDLAVMPGVGVIGLVGWEGETAGTVLRAFRDTYAETSEADFPLTVTILCAIGFGLSAVAAGRALRPGFGLFWALGAALVAAALAIAIEVTWHPSDVIGAYPWALHAMVLSAAMVVFALRFARVDGADRTRASLFVLSALASISFAFVLILSSAALTVALAVTVLVAALLDRRFDLPLMQVMITVGVVAVGARLIADPGLPWALDAPVWEILLAYGSALAAFVASLWVLRGKSRVTAQLMLDTAAWSTAGTLVSLLLFRALERMTGVDHNATHWAMGLYATIWLGLMTAQLLRLQELGGLMSLVRAVLAGLFGLVGLGALALGLTVFSPILTDWGGNVAGPPVLNTLLVAYLLPALVLAMAAWRVRFHWLRLGLFGAALALASFWAFVAIRHLWQGASGMELYHGFLQPELYSYTVALLAVGAAVFYQSLARSSTILRRAGLAVIGLAVAKVFLIDISGLEGLTRVLSLVVLGLSLAALAWLNRWAQGRVAPQ</sequence>
<feature type="transmembrane region" description="Helical" evidence="1">
    <location>
        <begin position="708"/>
        <end position="733"/>
    </location>
</feature>
<feature type="transmembrane region" description="Helical" evidence="1">
    <location>
        <begin position="179"/>
        <end position="201"/>
    </location>
</feature>
<organism evidence="2 3">
    <name type="scientific">Tateyamaria armeniaca</name>
    <dbReference type="NCBI Taxonomy" id="2518930"/>
    <lineage>
        <taxon>Bacteria</taxon>
        <taxon>Pseudomonadati</taxon>
        <taxon>Pseudomonadota</taxon>
        <taxon>Alphaproteobacteria</taxon>
        <taxon>Rhodobacterales</taxon>
        <taxon>Roseobacteraceae</taxon>
        <taxon>Tateyamaria</taxon>
    </lineage>
</organism>
<feature type="transmembrane region" description="Helical" evidence="1">
    <location>
        <begin position="6"/>
        <end position="24"/>
    </location>
</feature>
<feature type="transmembrane region" description="Helical" evidence="1">
    <location>
        <begin position="868"/>
        <end position="885"/>
    </location>
</feature>
<feature type="transmembrane region" description="Helical" evidence="1">
    <location>
        <begin position="502"/>
        <end position="521"/>
    </location>
</feature>
<name>A0ABW8UWN6_9RHOB</name>
<accession>A0ABW8UWN6</accession>
<keyword evidence="1" id="KW-1133">Transmembrane helix</keyword>
<feature type="transmembrane region" description="Helical" evidence="1">
    <location>
        <begin position="610"/>
        <end position="631"/>
    </location>
</feature>
<feature type="transmembrane region" description="Helical" evidence="1">
    <location>
        <begin position="207"/>
        <end position="227"/>
    </location>
</feature>
<feature type="transmembrane region" description="Helical" evidence="1">
    <location>
        <begin position="310"/>
        <end position="330"/>
    </location>
</feature>
<feature type="transmembrane region" description="Helical" evidence="1">
    <location>
        <begin position="556"/>
        <end position="572"/>
    </location>
</feature>
<feature type="transmembrane region" description="Helical" evidence="1">
    <location>
        <begin position="281"/>
        <end position="298"/>
    </location>
</feature>
<dbReference type="Proteomes" id="UP001627408">
    <property type="component" value="Unassembled WGS sequence"/>
</dbReference>
<feature type="transmembrane region" description="Helical" evidence="1">
    <location>
        <begin position="111"/>
        <end position="135"/>
    </location>
</feature>
<dbReference type="EMBL" id="JBHDIY010000002">
    <property type="protein sequence ID" value="MFL4470449.1"/>
    <property type="molecule type" value="Genomic_DNA"/>
</dbReference>
<keyword evidence="1" id="KW-0472">Membrane</keyword>
<feature type="transmembrane region" description="Helical" evidence="1">
    <location>
        <begin position="745"/>
        <end position="765"/>
    </location>
</feature>
<feature type="transmembrane region" description="Helical" evidence="1">
    <location>
        <begin position="844"/>
        <end position="862"/>
    </location>
</feature>
<evidence type="ECO:0000313" key="3">
    <source>
        <dbReference type="Proteomes" id="UP001627408"/>
    </source>
</evidence>
<protein>
    <submittedName>
        <fullName evidence="2">DUF2339 domain-containing protein</fullName>
    </submittedName>
</protein>
<evidence type="ECO:0000313" key="2">
    <source>
        <dbReference type="EMBL" id="MFL4470449.1"/>
    </source>
</evidence>
<feature type="transmembrane region" description="Helical" evidence="1">
    <location>
        <begin position="147"/>
        <end position="167"/>
    </location>
</feature>
<dbReference type="InterPro" id="IPR019286">
    <property type="entry name" value="DUF2339_TM"/>
</dbReference>
<evidence type="ECO:0000256" key="1">
    <source>
        <dbReference type="SAM" id="Phobius"/>
    </source>
</evidence>
<dbReference type="PIRSF" id="PIRSF035905">
    <property type="entry name" value="UCP035905_mp"/>
    <property type="match status" value="1"/>
</dbReference>
<dbReference type="RefSeq" id="WP_407592303.1">
    <property type="nucleotide sequence ID" value="NZ_JBHDIY010000002.1"/>
</dbReference>
<reference evidence="2 3" key="1">
    <citation type="submission" date="2024-08" db="EMBL/GenBank/DDBJ databases">
        <title>Tateyamaria sp. nov., isolated from marine algae.</title>
        <authorList>
            <person name="Choi B.J."/>
            <person name="Kim J.M."/>
            <person name="Lee J.K."/>
            <person name="Choi D.G."/>
            <person name="Bayburt H."/>
            <person name="Baek J.H."/>
            <person name="Han D.M."/>
            <person name="Jeon C.O."/>
        </authorList>
    </citation>
    <scope>NUCLEOTIDE SEQUENCE [LARGE SCALE GENOMIC DNA]</scope>
    <source>
        <strain evidence="2 3">KMU-156</strain>
    </source>
</reference>
<dbReference type="PANTHER" id="PTHR38434:SF1">
    <property type="entry name" value="BLL2549 PROTEIN"/>
    <property type="match status" value="1"/>
</dbReference>
<feature type="transmembrane region" description="Helical" evidence="1">
    <location>
        <begin position="813"/>
        <end position="832"/>
    </location>
</feature>
<dbReference type="InterPro" id="IPR014600">
    <property type="entry name" value="UCP035905_mem"/>
</dbReference>
<feature type="transmembrane region" description="Helical" evidence="1">
    <location>
        <begin position="471"/>
        <end position="490"/>
    </location>
</feature>
<dbReference type="PANTHER" id="PTHR38434">
    <property type="entry name" value="BLL2549 PROTEIN"/>
    <property type="match status" value="1"/>
</dbReference>
<feature type="transmembrane region" description="Helical" evidence="1">
    <location>
        <begin position="533"/>
        <end position="550"/>
    </location>
</feature>